<sequence length="109" mass="11691">MNLFGVSEAFAMAGNAAGQQGGRSGYEGIIMLVIMFAIFYFLLIRPQQKRAKQHKELIESLKAGDQVVTAGGIHGKVVAVQDTVVTIEVATGVKIKVNRSSVVSARQDQ</sequence>
<reference evidence="12 13" key="2">
    <citation type="journal article" date="2021" name="Int. J. Syst. Evol. Microbiol.">
        <title>Isolation and Polyphasic Characterization of Desulfuromonas versatilis sp. Nov., an Electrogenic Bacteria Capable of Versatile Metabolism Isolated from a Graphene Oxide-Reducing Enrichment Culture.</title>
        <authorList>
            <person name="Xie L."/>
            <person name="Yoshida N."/>
            <person name="Ishii S."/>
            <person name="Meng L."/>
        </authorList>
    </citation>
    <scope>NUCLEOTIDE SEQUENCE [LARGE SCALE GENOMIC DNA]</scope>
    <source>
        <strain evidence="12 13">NIT-T3</strain>
    </source>
</reference>
<gene>
    <name evidence="12" type="primary">yajC</name>
    <name evidence="12" type="ORF">DESUT3_25020</name>
</gene>
<evidence type="ECO:0000256" key="5">
    <source>
        <dbReference type="ARBA" id="ARBA00022475"/>
    </source>
</evidence>
<keyword evidence="7" id="KW-0653">Protein transport</keyword>
<evidence type="ECO:0000256" key="6">
    <source>
        <dbReference type="ARBA" id="ARBA00022692"/>
    </source>
</evidence>
<dbReference type="PRINTS" id="PR01853">
    <property type="entry name" value="YAJCTRNLCASE"/>
</dbReference>
<organism evidence="12 13">
    <name type="scientific">Desulfuromonas versatilis</name>
    <dbReference type="NCBI Taxonomy" id="2802975"/>
    <lineage>
        <taxon>Bacteria</taxon>
        <taxon>Pseudomonadati</taxon>
        <taxon>Thermodesulfobacteriota</taxon>
        <taxon>Desulfuromonadia</taxon>
        <taxon>Desulfuromonadales</taxon>
        <taxon>Desulfuromonadaceae</taxon>
        <taxon>Desulfuromonas</taxon>
    </lineage>
</organism>
<comment type="subcellular location">
    <subcellularLocation>
        <location evidence="1">Cell membrane</location>
        <topology evidence="1">Single-pass membrane protein</topology>
    </subcellularLocation>
</comment>
<dbReference type="EMBL" id="AP024355">
    <property type="protein sequence ID" value="BCR05433.1"/>
    <property type="molecule type" value="Genomic_DNA"/>
</dbReference>
<keyword evidence="9" id="KW-0811">Translocation</keyword>
<evidence type="ECO:0000256" key="7">
    <source>
        <dbReference type="ARBA" id="ARBA00022927"/>
    </source>
</evidence>
<proteinExistence type="inferred from homology"/>
<dbReference type="NCBIfam" id="TIGR00739">
    <property type="entry name" value="yajC"/>
    <property type="match status" value="1"/>
</dbReference>
<protein>
    <recommendedName>
        <fullName evidence="3">Sec translocon accessory complex subunit YajC</fullName>
    </recommendedName>
</protein>
<dbReference type="InterPro" id="IPR003849">
    <property type="entry name" value="Preprotein_translocase_YajC"/>
</dbReference>
<feature type="transmembrane region" description="Helical" evidence="11">
    <location>
        <begin position="28"/>
        <end position="44"/>
    </location>
</feature>
<dbReference type="Pfam" id="PF02699">
    <property type="entry name" value="YajC"/>
    <property type="match status" value="1"/>
</dbReference>
<keyword evidence="8 11" id="KW-1133">Transmembrane helix</keyword>
<comment type="similarity">
    <text evidence="2">Belongs to the YajC family.</text>
</comment>
<dbReference type="PANTHER" id="PTHR33909">
    <property type="entry name" value="SEC TRANSLOCON ACCESSORY COMPLEX SUBUNIT YAJC"/>
    <property type="match status" value="1"/>
</dbReference>
<reference evidence="12 13" key="1">
    <citation type="journal article" date="2016" name="C (Basel)">
        <title>Selective Growth of and Electricity Production by Marine Exoelectrogenic Bacteria in Self-Aggregated Hydrogel of Microbially Reduced Graphene Oxide.</title>
        <authorList>
            <person name="Yoshida N."/>
            <person name="Goto Y."/>
            <person name="Miyata Y."/>
        </authorList>
    </citation>
    <scope>NUCLEOTIDE SEQUENCE [LARGE SCALE GENOMIC DNA]</scope>
    <source>
        <strain evidence="12 13">NIT-T3</strain>
    </source>
</reference>
<accession>A0ABM8HTX1</accession>
<keyword evidence="6 11" id="KW-0812">Transmembrane</keyword>
<evidence type="ECO:0000256" key="3">
    <source>
        <dbReference type="ARBA" id="ARBA00014962"/>
    </source>
</evidence>
<evidence type="ECO:0000256" key="11">
    <source>
        <dbReference type="SAM" id="Phobius"/>
    </source>
</evidence>
<name>A0ABM8HTX1_9BACT</name>
<keyword evidence="10 11" id="KW-0472">Membrane</keyword>
<dbReference type="SMART" id="SM01323">
    <property type="entry name" value="YajC"/>
    <property type="match status" value="1"/>
</dbReference>
<dbReference type="PANTHER" id="PTHR33909:SF1">
    <property type="entry name" value="SEC TRANSLOCON ACCESSORY COMPLEX SUBUNIT YAJC"/>
    <property type="match status" value="1"/>
</dbReference>
<dbReference type="Proteomes" id="UP001319827">
    <property type="component" value="Chromosome"/>
</dbReference>
<evidence type="ECO:0000313" key="13">
    <source>
        <dbReference type="Proteomes" id="UP001319827"/>
    </source>
</evidence>
<evidence type="ECO:0000256" key="10">
    <source>
        <dbReference type="ARBA" id="ARBA00023136"/>
    </source>
</evidence>
<keyword evidence="4" id="KW-0813">Transport</keyword>
<evidence type="ECO:0000256" key="4">
    <source>
        <dbReference type="ARBA" id="ARBA00022448"/>
    </source>
</evidence>
<evidence type="ECO:0000256" key="9">
    <source>
        <dbReference type="ARBA" id="ARBA00023010"/>
    </source>
</evidence>
<evidence type="ECO:0000313" key="12">
    <source>
        <dbReference type="EMBL" id="BCR05433.1"/>
    </source>
</evidence>
<keyword evidence="13" id="KW-1185">Reference proteome</keyword>
<evidence type="ECO:0000256" key="8">
    <source>
        <dbReference type="ARBA" id="ARBA00022989"/>
    </source>
</evidence>
<dbReference type="RefSeq" id="WP_221248854.1">
    <property type="nucleotide sequence ID" value="NZ_AP024355.1"/>
</dbReference>
<evidence type="ECO:0000256" key="1">
    <source>
        <dbReference type="ARBA" id="ARBA00004162"/>
    </source>
</evidence>
<evidence type="ECO:0000256" key="2">
    <source>
        <dbReference type="ARBA" id="ARBA00006742"/>
    </source>
</evidence>
<keyword evidence="5" id="KW-1003">Cell membrane</keyword>